<evidence type="ECO:0000256" key="2">
    <source>
        <dbReference type="ARBA" id="ARBA00022771"/>
    </source>
</evidence>
<keyword evidence="2" id="KW-0863">Zinc-finger</keyword>
<evidence type="ECO:0000313" key="7">
    <source>
        <dbReference type="EMBL" id="TFY73105.1"/>
    </source>
</evidence>
<feature type="domain" description="UBR-type" evidence="6">
    <location>
        <begin position="32"/>
        <end position="98"/>
    </location>
</feature>
<reference evidence="7 8" key="1">
    <citation type="submission" date="2019-02" db="EMBL/GenBank/DDBJ databases">
        <title>Genome sequencing of the rare red list fungi Hericium alpestre (H. flagellum).</title>
        <authorList>
            <person name="Buettner E."/>
            <person name="Kellner H."/>
        </authorList>
    </citation>
    <scope>NUCLEOTIDE SEQUENCE [LARGE SCALE GENOMIC DNA]</scope>
    <source>
        <strain evidence="7 8">DSM 108284</strain>
    </source>
</reference>
<dbReference type="AlphaFoldDB" id="A0A4Y9ZEA0"/>
<feature type="zinc finger region" description="UBR-type" evidence="4">
    <location>
        <begin position="32"/>
        <end position="98"/>
    </location>
</feature>
<dbReference type="Proteomes" id="UP000298061">
    <property type="component" value="Unassembled WGS sequence"/>
</dbReference>
<dbReference type="InterPro" id="IPR040204">
    <property type="entry name" value="UBR7"/>
</dbReference>
<dbReference type="OrthoDB" id="5795902at2759"/>
<dbReference type="SMART" id="SM00396">
    <property type="entry name" value="ZnF_UBR1"/>
    <property type="match status" value="1"/>
</dbReference>
<dbReference type="PANTHER" id="PTHR13513:SF9">
    <property type="entry name" value="E3 UBIQUITIN-PROTEIN LIGASE UBR7-RELATED"/>
    <property type="match status" value="1"/>
</dbReference>
<dbReference type="GO" id="GO:0008270">
    <property type="term" value="F:zinc ion binding"/>
    <property type="evidence" value="ECO:0007669"/>
    <property type="project" value="UniProtKB-KW"/>
</dbReference>
<gene>
    <name evidence="7" type="ORF">EWM64_g10908</name>
</gene>
<dbReference type="GO" id="GO:0005737">
    <property type="term" value="C:cytoplasm"/>
    <property type="evidence" value="ECO:0007669"/>
    <property type="project" value="TreeGrafter"/>
</dbReference>
<protein>
    <recommendedName>
        <fullName evidence="6">UBR-type domain-containing protein</fullName>
    </recommendedName>
</protein>
<dbReference type="InterPro" id="IPR003126">
    <property type="entry name" value="Znf_UBR"/>
</dbReference>
<name>A0A4Y9ZEA0_9AGAM</name>
<evidence type="ECO:0000313" key="8">
    <source>
        <dbReference type="Proteomes" id="UP000298061"/>
    </source>
</evidence>
<dbReference type="STRING" id="135208.A0A4Y9ZEA0"/>
<keyword evidence="3" id="KW-0862">Zinc</keyword>
<evidence type="ECO:0000256" key="5">
    <source>
        <dbReference type="SAM" id="MobiDB-lite"/>
    </source>
</evidence>
<dbReference type="PANTHER" id="PTHR13513">
    <property type="entry name" value="E3 UBIQUITIN-PROTEIN LIGASE UBR7"/>
    <property type="match status" value="1"/>
</dbReference>
<accession>A0A4Y9ZEA0</accession>
<feature type="region of interest" description="Disordered" evidence="5">
    <location>
        <begin position="147"/>
        <end position="171"/>
    </location>
</feature>
<comment type="caution">
    <text evidence="7">The sequence shown here is derived from an EMBL/GenBank/DDBJ whole genome shotgun (WGS) entry which is preliminary data.</text>
</comment>
<evidence type="ECO:0000256" key="4">
    <source>
        <dbReference type="PROSITE-ProRule" id="PRU00508"/>
    </source>
</evidence>
<evidence type="ECO:0000256" key="1">
    <source>
        <dbReference type="ARBA" id="ARBA00022723"/>
    </source>
</evidence>
<dbReference type="PROSITE" id="PS51157">
    <property type="entry name" value="ZF_UBR"/>
    <property type="match status" value="1"/>
</dbReference>
<sequence>MTDTATDTLTNYIANQNSLLQEAAAALPHSFSQCTYPRGPIRQAVYLCTTCAVPRGLCSACSIACHTNHEQLELFPKRAFRCDCPTRALDHACTLHTTLEDANEGNAYGHNFKGLFCRCAREYDALKERETMIQCLSCEVRRMRSSPVPYSHTSRTGSTNHASTSASARRP</sequence>
<organism evidence="7 8">
    <name type="scientific">Hericium alpestre</name>
    <dbReference type="NCBI Taxonomy" id="135208"/>
    <lineage>
        <taxon>Eukaryota</taxon>
        <taxon>Fungi</taxon>
        <taxon>Dikarya</taxon>
        <taxon>Basidiomycota</taxon>
        <taxon>Agaricomycotina</taxon>
        <taxon>Agaricomycetes</taxon>
        <taxon>Russulales</taxon>
        <taxon>Hericiaceae</taxon>
        <taxon>Hericium</taxon>
    </lineage>
</organism>
<keyword evidence="8" id="KW-1185">Reference proteome</keyword>
<feature type="compositionally biased region" description="Polar residues" evidence="5">
    <location>
        <begin position="151"/>
        <end position="171"/>
    </location>
</feature>
<keyword evidence="1" id="KW-0479">Metal-binding</keyword>
<evidence type="ECO:0000256" key="3">
    <source>
        <dbReference type="ARBA" id="ARBA00022833"/>
    </source>
</evidence>
<evidence type="ECO:0000259" key="6">
    <source>
        <dbReference type="PROSITE" id="PS51157"/>
    </source>
</evidence>
<dbReference type="GO" id="GO:0061630">
    <property type="term" value="F:ubiquitin protein ligase activity"/>
    <property type="evidence" value="ECO:0007669"/>
    <property type="project" value="InterPro"/>
</dbReference>
<proteinExistence type="predicted"/>
<dbReference type="EMBL" id="SFCI01003297">
    <property type="protein sequence ID" value="TFY73105.1"/>
    <property type="molecule type" value="Genomic_DNA"/>
</dbReference>